<dbReference type="Pfam" id="PF00067">
    <property type="entry name" value="p450"/>
    <property type="match status" value="1"/>
</dbReference>
<keyword evidence="4 8" id="KW-0479">Metal-binding</keyword>
<accession>A0A1L9S414</accession>
<keyword evidence="11" id="KW-1185">Reference proteome</keyword>
<evidence type="ECO:0000256" key="5">
    <source>
        <dbReference type="ARBA" id="ARBA00023002"/>
    </source>
</evidence>
<dbReference type="PANTHER" id="PTHR24305:SF157">
    <property type="entry name" value="N-ACETYLTRYPTOPHAN 6-HYDROXYLASE IVOC-RELATED"/>
    <property type="match status" value="1"/>
</dbReference>
<keyword evidence="9" id="KW-1133">Transmembrane helix</keyword>
<evidence type="ECO:0000256" key="1">
    <source>
        <dbReference type="ARBA" id="ARBA00001971"/>
    </source>
</evidence>
<name>A0A1L9S414_ASPWE</name>
<reference evidence="11" key="1">
    <citation type="journal article" date="2017" name="Genome Biol.">
        <title>Comparative genomics reveals high biological diversity and specific adaptations in the industrially and medically important fungal genus Aspergillus.</title>
        <authorList>
            <person name="de Vries R.P."/>
            <person name="Riley R."/>
            <person name="Wiebenga A."/>
            <person name="Aguilar-Osorio G."/>
            <person name="Amillis S."/>
            <person name="Uchima C.A."/>
            <person name="Anderluh G."/>
            <person name="Asadollahi M."/>
            <person name="Askin M."/>
            <person name="Barry K."/>
            <person name="Battaglia E."/>
            <person name="Bayram O."/>
            <person name="Benocci T."/>
            <person name="Braus-Stromeyer S.A."/>
            <person name="Caldana C."/>
            <person name="Canovas D."/>
            <person name="Cerqueira G.C."/>
            <person name="Chen F."/>
            <person name="Chen W."/>
            <person name="Choi C."/>
            <person name="Clum A."/>
            <person name="Dos Santos R.A."/>
            <person name="Damasio A.R."/>
            <person name="Diallinas G."/>
            <person name="Emri T."/>
            <person name="Fekete E."/>
            <person name="Flipphi M."/>
            <person name="Freyberg S."/>
            <person name="Gallo A."/>
            <person name="Gournas C."/>
            <person name="Habgood R."/>
            <person name="Hainaut M."/>
            <person name="Harispe M.L."/>
            <person name="Henrissat B."/>
            <person name="Hilden K.S."/>
            <person name="Hope R."/>
            <person name="Hossain A."/>
            <person name="Karabika E."/>
            <person name="Karaffa L."/>
            <person name="Karanyi Z."/>
            <person name="Krasevec N."/>
            <person name="Kuo A."/>
            <person name="Kusch H."/>
            <person name="LaButti K."/>
            <person name="Lagendijk E.L."/>
            <person name="Lapidus A."/>
            <person name="Levasseur A."/>
            <person name="Lindquist E."/>
            <person name="Lipzen A."/>
            <person name="Logrieco A.F."/>
            <person name="MacCabe A."/>
            <person name="Maekelae M.R."/>
            <person name="Malavazi I."/>
            <person name="Melin P."/>
            <person name="Meyer V."/>
            <person name="Mielnichuk N."/>
            <person name="Miskei M."/>
            <person name="Molnar A.P."/>
            <person name="Mule G."/>
            <person name="Ngan C.Y."/>
            <person name="Orejas M."/>
            <person name="Orosz E."/>
            <person name="Ouedraogo J.P."/>
            <person name="Overkamp K.M."/>
            <person name="Park H.-S."/>
            <person name="Perrone G."/>
            <person name="Piumi F."/>
            <person name="Punt P.J."/>
            <person name="Ram A.F."/>
            <person name="Ramon A."/>
            <person name="Rauscher S."/>
            <person name="Record E."/>
            <person name="Riano-Pachon D.M."/>
            <person name="Robert V."/>
            <person name="Roehrig J."/>
            <person name="Ruller R."/>
            <person name="Salamov A."/>
            <person name="Salih N.S."/>
            <person name="Samson R.A."/>
            <person name="Sandor E."/>
            <person name="Sanguinetti M."/>
            <person name="Schuetze T."/>
            <person name="Sepcic K."/>
            <person name="Shelest E."/>
            <person name="Sherlock G."/>
            <person name="Sophianopoulou V."/>
            <person name="Squina F.M."/>
            <person name="Sun H."/>
            <person name="Susca A."/>
            <person name="Todd R.B."/>
            <person name="Tsang A."/>
            <person name="Unkles S.E."/>
            <person name="van de Wiele N."/>
            <person name="van Rossen-Uffink D."/>
            <person name="Oliveira J.V."/>
            <person name="Vesth T.C."/>
            <person name="Visser J."/>
            <person name="Yu J.-H."/>
            <person name="Zhou M."/>
            <person name="Andersen M.R."/>
            <person name="Archer D.B."/>
            <person name="Baker S.E."/>
            <person name="Benoit I."/>
            <person name="Brakhage A.A."/>
            <person name="Braus G.H."/>
            <person name="Fischer R."/>
            <person name="Frisvad J.C."/>
            <person name="Goldman G.H."/>
            <person name="Houbraken J."/>
            <person name="Oakley B."/>
            <person name="Pocsi I."/>
            <person name="Scazzocchio C."/>
            <person name="Seiboth B."/>
            <person name="vanKuyk P.A."/>
            <person name="Wortman J."/>
            <person name="Dyer P.S."/>
            <person name="Grigoriev I.V."/>
        </authorList>
    </citation>
    <scope>NUCLEOTIDE SEQUENCE [LARGE SCALE GENOMIC DNA]</scope>
    <source>
        <strain evidence="11">DTO 134E9</strain>
    </source>
</reference>
<dbReference type="PRINTS" id="PR00463">
    <property type="entry name" value="EP450I"/>
</dbReference>
<dbReference type="VEuPathDB" id="FungiDB:ASPWEDRAFT_733106"/>
<dbReference type="Gene3D" id="1.10.630.10">
    <property type="entry name" value="Cytochrome P450"/>
    <property type="match status" value="1"/>
</dbReference>
<comment type="similarity">
    <text evidence="2">Belongs to the cytochrome P450 family.</text>
</comment>
<dbReference type="GO" id="GO:0004497">
    <property type="term" value="F:monooxygenase activity"/>
    <property type="evidence" value="ECO:0007669"/>
    <property type="project" value="UniProtKB-KW"/>
</dbReference>
<evidence type="ECO:0000256" key="3">
    <source>
        <dbReference type="ARBA" id="ARBA00022617"/>
    </source>
</evidence>
<dbReference type="STRING" id="1073089.A0A1L9S414"/>
<evidence type="ECO:0000313" key="10">
    <source>
        <dbReference type="EMBL" id="OJJ41919.1"/>
    </source>
</evidence>
<sequence length="504" mass="57367">MAAIIDYLLYAIALSICYTTSLILYRLFFSPLAKFPGPKLAAATQLYEIYYDIIKHGQFMYEIERMHHQYGPVVRINPFELHVRDPYFYDQLYAGPSKVRDKYASFVFNGETGSSFATAHHALHRTRRGSLGPFFSKKAVANIEPLIQSKVNLLCSHFTRAMDTDEAIELHTAFACFAADVVSQYSFGASLCFGYLNQPRLSDQWKKIINGIFELLIIPRLIPSAYFLSHLVPRVACMINPVFEPIPQFEKDIHNIVKHLSQQSYSAEKEMPIFQSIMQSEKLPVEERKLKRIADEAAFLVVAGTDAPSQVLAITIFHLLWNPCTYQKLQAELVAALPDLRTDPSWSAMEELPYLKAVIKEGLRLSAVVTSRLPRIAPNEVLRVQGWEIPPGTPVGMSNHFILRDPNIYHEPMQFLPERWMGSPEEVRRLGKYLVPFSKGSLGCLGPTMTYSWLNLALATILRRFELALFETTDRNVEIVRDCFNGQTVPGLNNVKVKVKHYNL</sequence>
<organism evidence="10 11">
    <name type="scientific">Aspergillus wentii DTO 134E9</name>
    <dbReference type="NCBI Taxonomy" id="1073089"/>
    <lineage>
        <taxon>Eukaryota</taxon>
        <taxon>Fungi</taxon>
        <taxon>Dikarya</taxon>
        <taxon>Ascomycota</taxon>
        <taxon>Pezizomycotina</taxon>
        <taxon>Eurotiomycetes</taxon>
        <taxon>Eurotiomycetidae</taxon>
        <taxon>Eurotiales</taxon>
        <taxon>Aspergillaceae</taxon>
        <taxon>Aspergillus</taxon>
        <taxon>Aspergillus subgen. Cremei</taxon>
    </lineage>
</organism>
<dbReference type="GeneID" id="63755156"/>
<dbReference type="SUPFAM" id="SSF48264">
    <property type="entry name" value="Cytochrome P450"/>
    <property type="match status" value="1"/>
</dbReference>
<evidence type="ECO:0000313" key="11">
    <source>
        <dbReference type="Proteomes" id="UP000184383"/>
    </source>
</evidence>
<evidence type="ECO:0000256" key="2">
    <source>
        <dbReference type="ARBA" id="ARBA00010617"/>
    </source>
</evidence>
<dbReference type="GO" id="GO:0005506">
    <property type="term" value="F:iron ion binding"/>
    <property type="evidence" value="ECO:0007669"/>
    <property type="project" value="InterPro"/>
</dbReference>
<dbReference type="OrthoDB" id="3945418at2759"/>
<dbReference type="GO" id="GO:0016705">
    <property type="term" value="F:oxidoreductase activity, acting on paired donors, with incorporation or reduction of molecular oxygen"/>
    <property type="evidence" value="ECO:0007669"/>
    <property type="project" value="InterPro"/>
</dbReference>
<evidence type="ECO:0008006" key="12">
    <source>
        <dbReference type="Google" id="ProtNLM"/>
    </source>
</evidence>
<dbReference type="Proteomes" id="UP000184383">
    <property type="component" value="Unassembled WGS sequence"/>
</dbReference>
<dbReference type="AlphaFoldDB" id="A0A1L9S414"/>
<protein>
    <recommendedName>
        <fullName evidence="12">Cytochrome P450</fullName>
    </recommendedName>
</protein>
<keyword evidence="5" id="KW-0560">Oxidoreductase</keyword>
<keyword evidence="9" id="KW-0812">Transmembrane</keyword>
<feature type="binding site" description="axial binding residue" evidence="8">
    <location>
        <position position="444"/>
    </location>
    <ligand>
        <name>heme</name>
        <dbReference type="ChEBI" id="CHEBI:30413"/>
    </ligand>
    <ligandPart>
        <name>Fe</name>
        <dbReference type="ChEBI" id="CHEBI:18248"/>
    </ligandPart>
</feature>
<gene>
    <name evidence="10" type="ORF">ASPWEDRAFT_733106</name>
</gene>
<comment type="cofactor">
    <cofactor evidence="1 8">
        <name>heme</name>
        <dbReference type="ChEBI" id="CHEBI:30413"/>
    </cofactor>
</comment>
<evidence type="ECO:0000256" key="7">
    <source>
        <dbReference type="ARBA" id="ARBA00023033"/>
    </source>
</evidence>
<dbReference type="GO" id="GO:0020037">
    <property type="term" value="F:heme binding"/>
    <property type="evidence" value="ECO:0007669"/>
    <property type="project" value="InterPro"/>
</dbReference>
<dbReference type="CDD" id="cd11062">
    <property type="entry name" value="CYP58-like"/>
    <property type="match status" value="1"/>
</dbReference>
<evidence type="ECO:0000256" key="9">
    <source>
        <dbReference type="SAM" id="Phobius"/>
    </source>
</evidence>
<keyword evidence="7" id="KW-0503">Monooxygenase</keyword>
<evidence type="ECO:0000256" key="8">
    <source>
        <dbReference type="PIRSR" id="PIRSR602401-1"/>
    </source>
</evidence>
<feature type="transmembrane region" description="Helical" evidence="9">
    <location>
        <begin position="7"/>
        <end position="28"/>
    </location>
</feature>
<proteinExistence type="inferred from homology"/>
<dbReference type="InterPro" id="IPR050121">
    <property type="entry name" value="Cytochrome_P450_monoxygenase"/>
</dbReference>
<dbReference type="RefSeq" id="XP_040695595.1">
    <property type="nucleotide sequence ID" value="XM_040839308.1"/>
</dbReference>
<dbReference type="InterPro" id="IPR036396">
    <property type="entry name" value="Cyt_P450_sf"/>
</dbReference>
<keyword evidence="3 8" id="KW-0349">Heme</keyword>
<dbReference type="InterPro" id="IPR001128">
    <property type="entry name" value="Cyt_P450"/>
</dbReference>
<keyword evidence="6 8" id="KW-0408">Iron</keyword>
<dbReference type="InterPro" id="IPR002401">
    <property type="entry name" value="Cyt_P450_E_grp-I"/>
</dbReference>
<evidence type="ECO:0000256" key="6">
    <source>
        <dbReference type="ARBA" id="ARBA00023004"/>
    </source>
</evidence>
<evidence type="ECO:0000256" key="4">
    <source>
        <dbReference type="ARBA" id="ARBA00022723"/>
    </source>
</evidence>
<keyword evidence="9" id="KW-0472">Membrane</keyword>
<dbReference type="EMBL" id="KV878209">
    <property type="protein sequence ID" value="OJJ41919.1"/>
    <property type="molecule type" value="Genomic_DNA"/>
</dbReference>
<dbReference type="PANTHER" id="PTHR24305">
    <property type="entry name" value="CYTOCHROME P450"/>
    <property type="match status" value="1"/>
</dbReference>